<reference evidence="1" key="2">
    <citation type="submission" date="2020-11" db="EMBL/GenBank/DDBJ databases">
        <authorList>
            <person name="McCartney M.A."/>
            <person name="Auch B."/>
            <person name="Kono T."/>
            <person name="Mallez S."/>
            <person name="Becker A."/>
            <person name="Gohl D.M."/>
            <person name="Silverstein K.A.T."/>
            <person name="Koren S."/>
            <person name="Bechman K.B."/>
            <person name="Herman A."/>
            <person name="Abrahante J.E."/>
            <person name="Garbe J."/>
        </authorList>
    </citation>
    <scope>NUCLEOTIDE SEQUENCE</scope>
    <source>
        <strain evidence="1">Duluth1</strain>
        <tissue evidence="1">Whole animal</tissue>
    </source>
</reference>
<dbReference type="AlphaFoldDB" id="A0A9D3Z5H6"/>
<accession>A0A9D3Z5H6</accession>
<gene>
    <name evidence="1" type="ORF">DPMN_071978</name>
</gene>
<organism evidence="1 2">
    <name type="scientific">Dreissena polymorpha</name>
    <name type="common">Zebra mussel</name>
    <name type="synonym">Mytilus polymorpha</name>
    <dbReference type="NCBI Taxonomy" id="45954"/>
    <lineage>
        <taxon>Eukaryota</taxon>
        <taxon>Metazoa</taxon>
        <taxon>Spiralia</taxon>
        <taxon>Lophotrochozoa</taxon>
        <taxon>Mollusca</taxon>
        <taxon>Bivalvia</taxon>
        <taxon>Autobranchia</taxon>
        <taxon>Heteroconchia</taxon>
        <taxon>Euheterodonta</taxon>
        <taxon>Imparidentia</taxon>
        <taxon>Neoheterodontei</taxon>
        <taxon>Myida</taxon>
        <taxon>Dreissenoidea</taxon>
        <taxon>Dreissenidae</taxon>
        <taxon>Dreissena</taxon>
    </lineage>
</organism>
<reference evidence="1" key="1">
    <citation type="journal article" date="2019" name="bioRxiv">
        <title>The Genome of the Zebra Mussel, Dreissena polymorpha: A Resource for Invasive Species Research.</title>
        <authorList>
            <person name="McCartney M.A."/>
            <person name="Auch B."/>
            <person name="Kono T."/>
            <person name="Mallez S."/>
            <person name="Zhang Y."/>
            <person name="Obille A."/>
            <person name="Becker A."/>
            <person name="Abrahante J.E."/>
            <person name="Garbe J."/>
            <person name="Badalamenti J.P."/>
            <person name="Herman A."/>
            <person name="Mangelson H."/>
            <person name="Liachko I."/>
            <person name="Sullivan S."/>
            <person name="Sone E.D."/>
            <person name="Koren S."/>
            <person name="Silverstein K.A.T."/>
            <person name="Beckman K.B."/>
            <person name="Gohl D.M."/>
        </authorList>
    </citation>
    <scope>NUCLEOTIDE SEQUENCE</scope>
    <source>
        <strain evidence="1">Duluth1</strain>
        <tissue evidence="1">Whole animal</tissue>
    </source>
</reference>
<protein>
    <submittedName>
        <fullName evidence="1">Uncharacterized protein</fullName>
    </submittedName>
</protein>
<keyword evidence="2" id="KW-1185">Reference proteome</keyword>
<dbReference type="Proteomes" id="UP000828390">
    <property type="component" value="Unassembled WGS sequence"/>
</dbReference>
<dbReference type="EMBL" id="JAIWYP010000014">
    <property type="protein sequence ID" value="KAH3712284.1"/>
    <property type="molecule type" value="Genomic_DNA"/>
</dbReference>
<proteinExistence type="predicted"/>
<evidence type="ECO:0000313" key="1">
    <source>
        <dbReference type="EMBL" id="KAH3712284.1"/>
    </source>
</evidence>
<name>A0A9D3Z5H6_DREPO</name>
<comment type="caution">
    <text evidence="1">The sequence shown here is derived from an EMBL/GenBank/DDBJ whole genome shotgun (WGS) entry which is preliminary data.</text>
</comment>
<sequence>MWTAQASWGDTCVDCTSYLARHLCGLHKLPGATPVWTAQATWDDTCEDCTSYLG</sequence>
<evidence type="ECO:0000313" key="2">
    <source>
        <dbReference type="Proteomes" id="UP000828390"/>
    </source>
</evidence>